<evidence type="ECO:0000256" key="8">
    <source>
        <dbReference type="PROSITE-ProRule" id="PRU01360"/>
    </source>
</evidence>
<dbReference type="EMBL" id="CP017141">
    <property type="protein sequence ID" value="AOM79053.1"/>
    <property type="molecule type" value="Genomic_DNA"/>
</dbReference>
<organism evidence="12 13">
    <name type="scientific">Pedobacter steynii</name>
    <dbReference type="NCBI Taxonomy" id="430522"/>
    <lineage>
        <taxon>Bacteria</taxon>
        <taxon>Pseudomonadati</taxon>
        <taxon>Bacteroidota</taxon>
        <taxon>Sphingobacteriia</taxon>
        <taxon>Sphingobacteriales</taxon>
        <taxon>Sphingobacteriaceae</taxon>
        <taxon>Pedobacter</taxon>
    </lineage>
</organism>
<comment type="similarity">
    <text evidence="8 9">Belongs to the TonB-dependent receptor family.</text>
</comment>
<dbReference type="GO" id="GO:0009279">
    <property type="term" value="C:cell outer membrane"/>
    <property type="evidence" value="ECO:0007669"/>
    <property type="project" value="UniProtKB-SubCell"/>
</dbReference>
<dbReference type="Proteomes" id="UP000094313">
    <property type="component" value="Chromosome"/>
</dbReference>
<feature type="domain" description="TonB-dependent receptor plug" evidence="11">
    <location>
        <begin position="224"/>
        <end position="329"/>
    </location>
</feature>
<proteinExistence type="inferred from homology"/>
<dbReference type="InterPro" id="IPR008969">
    <property type="entry name" value="CarboxyPept-like_regulatory"/>
</dbReference>
<dbReference type="InterPro" id="IPR039426">
    <property type="entry name" value="TonB-dep_rcpt-like"/>
</dbReference>
<dbReference type="Pfam" id="PF07715">
    <property type="entry name" value="Plug"/>
    <property type="match status" value="1"/>
</dbReference>
<dbReference type="PROSITE" id="PS52016">
    <property type="entry name" value="TONB_DEPENDENT_REC_3"/>
    <property type="match status" value="1"/>
</dbReference>
<evidence type="ECO:0000256" key="7">
    <source>
        <dbReference type="ARBA" id="ARBA00023237"/>
    </source>
</evidence>
<dbReference type="Gene3D" id="2.40.170.20">
    <property type="entry name" value="TonB-dependent receptor, beta-barrel domain"/>
    <property type="match status" value="1"/>
</dbReference>
<dbReference type="InterPro" id="IPR023996">
    <property type="entry name" value="TonB-dep_OMP_SusC/RagA"/>
</dbReference>
<dbReference type="SUPFAM" id="SSF56935">
    <property type="entry name" value="Porins"/>
    <property type="match status" value="1"/>
</dbReference>
<evidence type="ECO:0000313" key="13">
    <source>
        <dbReference type="Proteomes" id="UP000094313"/>
    </source>
</evidence>
<keyword evidence="2 8" id="KW-0813">Transport</keyword>
<sequence>MNKKRFVALIITAMRISVSQIFLVILFTCSTFAKKVEAQGILNKEISINITEGKIKQILKEIQNQTKVKFIYSPSVIKSERIVSLNVVNKRLGDILTETLAALNITYRVVDQHILLYDKAGFAAAEAEAQKPQTIIKGQVSSVRGETLPGVSVKIKGTATGAMTDNNGNYSITTTSADAILVFTYIGFKTKEVAVAGKTIINVQLEEEETSLGEVVVVGYSTQKKKDLTGAVAVVNVSSMVKQPVSSVNNLLQGQASGVTVLGSGQPGEEPQVKIRGINTFGNNSPLYIVDGVPTQSTSDINPNDIESAQVLKDAGAASIYGSRAANGVIVLTTKRGKGKTQVNYDAYYGSQRPKTGNVWDILNPAEMATLKRQMLINSGETNLNDPLYGNGPSYVVPDYILPRGAMEGDPRTNPSLYNIKPFFNAAEYADFYRITRANKNGTNWYEEIFSPAPITSHNVSVSGGSDQGNYLFSANYFNQEGTLLKTFLTRYTIRSNTQYNIGKKIRVGENLAYSLKSNPQIGGLTGDNAIGHAFRQQPIIPVYDIMGNYGGSFGGGLGDAYNPVAMMMRTKDNKATDNRLFGNVFVEVDLPESLTLRSSFGGSNYSGDSRSFVHPQYENSENNITNTYSESSYAGFDYTWTNTLAFNRTFGKHTLKALAGTEYLRNRNNTLSGSNKGYFSFDPNYTNLNTGSGPKDSSSEREASAMFSLIGRLDYSFNDKYLIGGTIRRDGSSKFTENVYGWFPSVSGGWRISQESFLKDVKWITDLKIRGGYGVMGNQLNVTSGNGFSTYSSAIAPSYYAIGGGNNVVSGFYRNRTGNPGAEWERNTNSNIGVDATLFAGKLEISADYYRKVINKLLYNPEMIGTGGASSVPFINIGEMKNDGLDLAISTHTNIGSELKFNATATLTTYNNLIKKISGDADYFDEDSRRFDGSMIIRNQVGHSVSQFFGYKVAGFWNSQPEIDAANLKAQGATGDPNSVYQSAIGLGRFKYEDMNGDGIITAADRTFLGNANPNFSYGLNLGLTYKDFDLSMFFYGVQGNSIWNQVKWWTDFSSSFGGAKSHTALYDSWTENNKNAKAPIQEKEQNFSSNSVPNSYFVEKGSYLRLKNAQIGYTFPAAMLQKIGVGKLRVYVSGANLFTITKYSGLDPEIGTSSATGSQTAYGVDEGAYPSQRTFLFGLNLNF</sequence>
<dbReference type="InterPro" id="IPR012910">
    <property type="entry name" value="Plug_dom"/>
</dbReference>
<keyword evidence="7 8" id="KW-0998">Cell outer membrane</keyword>
<evidence type="ECO:0000256" key="9">
    <source>
        <dbReference type="RuleBase" id="RU003357"/>
    </source>
</evidence>
<accession>A0A1D7QKB4</accession>
<evidence type="ECO:0000256" key="5">
    <source>
        <dbReference type="ARBA" id="ARBA00023077"/>
    </source>
</evidence>
<dbReference type="Gene3D" id="2.60.40.1120">
    <property type="entry name" value="Carboxypeptidase-like, regulatory domain"/>
    <property type="match status" value="1"/>
</dbReference>
<reference evidence="12 13" key="1">
    <citation type="submission" date="2016-08" db="EMBL/GenBank/DDBJ databases">
        <authorList>
            <person name="Seilhamer J.J."/>
        </authorList>
    </citation>
    <scope>NUCLEOTIDE SEQUENCE [LARGE SCALE GENOMIC DNA]</scope>
    <source>
        <strain evidence="12 13">DX4</strain>
    </source>
</reference>
<evidence type="ECO:0000259" key="11">
    <source>
        <dbReference type="Pfam" id="PF07715"/>
    </source>
</evidence>
<evidence type="ECO:0000256" key="3">
    <source>
        <dbReference type="ARBA" id="ARBA00022452"/>
    </source>
</evidence>
<evidence type="ECO:0000256" key="2">
    <source>
        <dbReference type="ARBA" id="ARBA00022448"/>
    </source>
</evidence>
<dbReference type="SUPFAM" id="SSF49464">
    <property type="entry name" value="Carboxypeptidase regulatory domain-like"/>
    <property type="match status" value="1"/>
</dbReference>
<dbReference type="Gene3D" id="2.170.130.10">
    <property type="entry name" value="TonB-dependent receptor, plug domain"/>
    <property type="match status" value="1"/>
</dbReference>
<evidence type="ECO:0000256" key="1">
    <source>
        <dbReference type="ARBA" id="ARBA00004571"/>
    </source>
</evidence>
<keyword evidence="5 9" id="KW-0798">TonB box</keyword>
<keyword evidence="6 8" id="KW-0472">Membrane</keyword>
<dbReference type="OrthoDB" id="9768177at2"/>
<evidence type="ECO:0000256" key="6">
    <source>
        <dbReference type="ARBA" id="ARBA00023136"/>
    </source>
</evidence>
<evidence type="ECO:0000259" key="10">
    <source>
        <dbReference type="Pfam" id="PF00593"/>
    </source>
</evidence>
<feature type="domain" description="TonB-dependent receptor-like beta-barrel" evidence="10">
    <location>
        <begin position="580"/>
        <end position="1139"/>
    </location>
</feature>
<name>A0A1D7QKB4_9SPHI</name>
<protein>
    <submittedName>
        <fullName evidence="12">SusC/RagA family TonB-linked outer membrane protein</fullName>
    </submittedName>
</protein>
<evidence type="ECO:0000256" key="4">
    <source>
        <dbReference type="ARBA" id="ARBA00022692"/>
    </source>
</evidence>
<dbReference type="InterPro" id="IPR037066">
    <property type="entry name" value="Plug_dom_sf"/>
</dbReference>
<dbReference type="InterPro" id="IPR036942">
    <property type="entry name" value="Beta-barrel_TonB_sf"/>
</dbReference>
<gene>
    <name evidence="12" type="ORF">BFS30_18885</name>
</gene>
<dbReference type="Pfam" id="PF13715">
    <property type="entry name" value="CarbopepD_reg_2"/>
    <property type="match status" value="1"/>
</dbReference>
<dbReference type="NCBIfam" id="TIGR04057">
    <property type="entry name" value="SusC_RagA_signa"/>
    <property type="match status" value="1"/>
</dbReference>
<keyword evidence="4 8" id="KW-0812">Transmembrane</keyword>
<dbReference type="InterPro" id="IPR000531">
    <property type="entry name" value="Beta-barrel_TonB"/>
</dbReference>
<dbReference type="NCBIfam" id="TIGR04056">
    <property type="entry name" value="OMP_RagA_SusC"/>
    <property type="match status" value="1"/>
</dbReference>
<dbReference type="AlphaFoldDB" id="A0A1D7QKB4"/>
<dbReference type="InterPro" id="IPR023997">
    <property type="entry name" value="TonB-dep_OMP_SusC/RagA_CS"/>
</dbReference>
<keyword evidence="13" id="KW-1185">Reference proteome</keyword>
<evidence type="ECO:0000313" key="12">
    <source>
        <dbReference type="EMBL" id="AOM79053.1"/>
    </source>
</evidence>
<dbReference type="Pfam" id="PF00593">
    <property type="entry name" value="TonB_dep_Rec_b-barrel"/>
    <property type="match status" value="1"/>
</dbReference>
<dbReference type="KEGG" id="psty:BFS30_18885"/>
<keyword evidence="3 8" id="KW-1134">Transmembrane beta strand</keyword>
<comment type="subcellular location">
    <subcellularLocation>
        <location evidence="1 8">Cell outer membrane</location>
        <topology evidence="1 8">Multi-pass membrane protein</topology>
    </subcellularLocation>
</comment>